<sequence length="319" mass="35528">MFENKNILITGGTGMIGSHLVELFGNKSNIRIISHKRKIPTEINSKNIEIFNGDLTNKEFAIKAVKGIDYVFHLASYTGGLGRTAVYPASTLTPNLILDGNIIDAAKNENVDRFLYASCSCVYPDLEKDFSEEDAWIANPPKMHESYSWSKRIGELQAISYAKEFGMKIAIVRPANSYGPREIIDPNNSHVIGALILKSLTKKHPFVIWGDGSPIREYIFAKDAARGMILALEKYCKADPINLSSGESVTINDLAKKILDICNYDPKITFDKSKPGGQSRRVLTNHKAEQILGFKALTSLDEGLKSTINWIRNNIKFND</sequence>
<dbReference type="SUPFAM" id="SSF51735">
    <property type="entry name" value="NAD(P)-binding Rossmann-fold domains"/>
    <property type="match status" value="1"/>
</dbReference>
<proteinExistence type="predicted"/>
<dbReference type="InterPro" id="IPR036291">
    <property type="entry name" value="NAD(P)-bd_dom_sf"/>
</dbReference>
<dbReference type="PANTHER" id="PTHR43238">
    <property type="entry name" value="GDP-L-FUCOSE SYNTHASE"/>
    <property type="match status" value="1"/>
</dbReference>
<reference evidence="2" key="1">
    <citation type="submission" date="2018-05" db="EMBL/GenBank/DDBJ databases">
        <authorList>
            <person name="Lanie J.A."/>
            <person name="Ng W.-L."/>
            <person name="Kazmierczak K.M."/>
            <person name="Andrzejewski T.M."/>
            <person name="Davidsen T.M."/>
            <person name="Wayne K.J."/>
            <person name="Tettelin H."/>
            <person name="Glass J.I."/>
            <person name="Rusch D."/>
            <person name="Podicherti R."/>
            <person name="Tsui H.-C.T."/>
            <person name="Winkler M.E."/>
        </authorList>
    </citation>
    <scope>NUCLEOTIDE SEQUENCE</scope>
</reference>
<dbReference type="Gene3D" id="3.90.25.10">
    <property type="entry name" value="UDP-galactose 4-epimerase, domain 1"/>
    <property type="match status" value="1"/>
</dbReference>
<dbReference type="GO" id="GO:0050577">
    <property type="term" value="F:GDP-L-fucose synthase activity"/>
    <property type="evidence" value="ECO:0007669"/>
    <property type="project" value="TreeGrafter"/>
</dbReference>
<dbReference type="Gene3D" id="3.40.50.720">
    <property type="entry name" value="NAD(P)-binding Rossmann-like Domain"/>
    <property type="match status" value="1"/>
</dbReference>
<dbReference type="InterPro" id="IPR001509">
    <property type="entry name" value="Epimerase_deHydtase"/>
</dbReference>
<dbReference type="AlphaFoldDB" id="A0A382CC03"/>
<dbReference type="Pfam" id="PF01370">
    <property type="entry name" value="Epimerase"/>
    <property type="match status" value="1"/>
</dbReference>
<evidence type="ECO:0000259" key="1">
    <source>
        <dbReference type="Pfam" id="PF01370"/>
    </source>
</evidence>
<feature type="domain" description="NAD-dependent epimerase/dehydratase" evidence="1">
    <location>
        <begin position="7"/>
        <end position="237"/>
    </location>
</feature>
<name>A0A382CC03_9ZZZZ</name>
<accession>A0A382CC03</accession>
<dbReference type="EMBL" id="UINC01033697">
    <property type="protein sequence ID" value="SVB23379.1"/>
    <property type="molecule type" value="Genomic_DNA"/>
</dbReference>
<protein>
    <recommendedName>
        <fullName evidence="1">NAD-dependent epimerase/dehydratase domain-containing protein</fullName>
    </recommendedName>
</protein>
<organism evidence="2">
    <name type="scientific">marine metagenome</name>
    <dbReference type="NCBI Taxonomy" id="408172"/>
    <lineage>
        <taxon>unclassified sequences</taxon>
        <taxon>metagenomes</taxon>
        <taxon>ecological metagenomes</taxon>
    </lineage>
</organism>
<dbReference type="PANTHER" id="PTHR43238:SF1">
    <property type="entry name" value="GDP-L-FUCOSE SYNTHASE"/>
    <property type="match status" value="1"/>
</dbReference>
<gene>
    <name evidence="2" type="ORF">METZ01_LOCUS176233</name>
</gene>
<evidence type="ECO:0000313" key="2">
    <source>
        <dbReference type="EMBL" id="SVB23379.1"/>
    </source>
</evidence>